<dbReference type="Gene3D" id="3.20.20.70">
    <property type="entry name" value="Aldolase class I"/>
    <property type="match status" value="1"/>
</dbReference>
<dbReference type="NCBIfam" id="NF006421">
    <property type="entry name" value="PRK08673.1"/>
    <property type="match status" value="1"/>
</dbReference>
<dbReference type="EC" id="2.5.1.54" evidence="3"/>
<evidence type="ECO:0000313" key="3">
    <source>
        <dbReference type="EMBL" id="MBD3867387.1"/>
    </source>
</evidence>
<sequence length="289" mass="31242">MNKVELPDLSILRRCWPEYAAAEKTHEVLVGGVRIGGPDTVVIAGPCTVESREQTLNIAREVQKLGIELMRGGAFKPRTSPHSFQGMGTEGLEILAEARRETGLGIVTEVLDPRRVEEVASYADMLQIGSRSMQNFPLLTEVGKTRMPVLLKRGWSATLMEWLCAAEYIAREGNRNIVLCERGVRTSSHLTHAQSVLDLNIIQPLRRATPLPVIVDPSHATGDWTLVDSVSRAALATGVHGLLIEVVEHGVDRESLRCDGDQGITPDILAGIVAEAGGKTAATVSRGSS</sequence>
<dbReference type="GO" id="GO:0003849">
    <property type="term" value="F:3-deoxy-7-phosphoheptulonate synthase activity"/>
    <property type="evidence" value="ECO:0007669"/>
    <property type="project" value="UniProtKB-EC"/>
</dbReference>
<evidence type="ECO:0000313" key="4">
    <source>
        <dbReference type="Proteomes" id="UP000648239"/>
    </source>
</evidence>
<accession>A0A8J6XRT7</accession>
<protein>
    <submittedName>
        <fullName evidence="3">3-deoxy-7-phosphoheptulonate synthase</fullName>
        <ecNumber evidence="3">2.5.1.54</ecNumber>
    </submittedName>
</protein>
<dbReference type="InterPro" id="IPR013785">
    <property type="entry name" value="Aldolase_TIM"/>
</dbReference>
<reference evidence="3 4" key="1">
    <citation type="submission" date="2020-08" db="EMBL/GenBank/DDBJ databases">
        <title>Acidobacteriota in marine sediments use diverse sulfur dissimilation pathways.</title>
        <authorList>
            <person name="Wasmund K."/>
        </authorList>
    </citation>
    <scope>NUCLEOTIDE SEQUENCE [LARGE SCALE GENOMIC DNA]</scope>
    <source>
        <strain evidence="3">MAG AM4</strain>
    </source>
</reference>
<gene>
    <name evidence="3" type="primary">aroF</name>
    <name evidence="3" type="ORF">IFK94_04595</name>
</gene>
<dbReference type="PANTHER" id="PTHR43018">
    <property type="entry name" value="PHOSPHO-2-DEHYDRO-3-DEOXYHEPTONATE ALDOLASE"/>
    <property type="match status" value="1"/>
</dbReference>
<dbReference type="GO" id="GO:0016832">
    <property type="term" value="F:aldehyde-lyase activity"/>
    <property type="evidence" value="ECO:0007669"/>
    <property type="project" value="InterPro"/>
</dbReference>
<evidence type="ECO:0000259" key="2">
    <source>
        <dbReference type="Pfam" id="PF00793"/>
    </source>
</evidence>
<comment type="caution">
    <text evidence="3">The sequence shown here is derived from an EMBL/GenBank/DDBJ whole genome shotgun (WGS) entry which is preliminary data.</text>
</comment>
<feature type="domain" description="DAHP synthetase I/KDSA" evidence="2">
    <location>
        <begin position="32"/>
        <end position="267"/>
    </location>
</feature>
<dbReference type="Pfam" id="PF00793">
    <property type="entry name" value="DAHP_synth_1"/>
    <property type="match status" value="1"/>
</dbReference>
<name>A0A8J6XRT7_9BACT</name>
<dbReference type="PANTHER" id="PTHR43018:SF1">
    <property type="entry name" value="PROTEIN AROA(G)"/>
    <property type="match status" value="1"/>
</dbReference>
<dbReference type="EMBL" id="JACXWD010000009">
    <property type="protein sequence ID" value="MBD3867387.1"/>
    <property type="molecule type" value="Genomic_DNA"/>
</dbReference>
<evidence type="ECO:0000256" key="1">
    <source>
        <dbReference type="ARBA" id="ARBA00022679"/>
    </source>
</evidence>
<dbReference type="Proteomes" id="UP000648239">
    <property type="component" value="Unassembled WGS sequence"/>
</dbReference>
<dbReference type="AlphaFoldDB" id="A0A8J6XRT7"/>
<organism evidence="3 4">
    <name type="scientific">Candidatus Polarisedimenticola svalbardensis</name>
    <dbReference type="NCBI Taxonomy" id="2886004"/>
    <lineage>
        <taxon>Bacteria</taxon>
        <taxon>Pseudomonadati</taxon>
        <taxon>Acidobacteriota</taxon>
        <taxon>Candidatus Polarisedimenticolia</taxon>
        <taxon>Candidatus Polarisedimenticolales</taxon>
        <taxon>Candidatus Polarisedimenticolaceae</taxon>
        <taxon>Candidatus Polarisedimenticola</taxon>
    </lineage>
</organism>
<keyword evidence="1 3" id="KW-0808">Transferase</keyword>
<dbReference type="GO" id="GO:0009073">
    <property type="term" value="P:aromatic amino acid family biosynthetic process"/>
    <property type="evidence" value="ECO:0007669"/>
    <property type="project" value="InterPro"/>
</dbReference>
<dbReference type="InterPro" id="IPR052899">
    <property type="entry name" value="Class-I_DAHP_synthase"/>
</dbReference>
<proteinExistence type="predicted"/>
<dbReference type="NCBIfam" id="TIGR01361">
    <property type="entry name" value="DAHP_synth_Bsub"/>
    <property type="match status" value="1"/>
</dbReference>
<dbReference type="InterPro" id="IPR006268">
    <property type="entry name" value="DAHP_syn_2"/>
</dbReference>
<dbReference type="InterPro" id="IPR006218">
    <property type="entry name" value="DAHP1/KDSA"/>
</dbReference>
<dbReference type="SUPFAM" id="SSF51569">
    <property type="entry name" value="Aldolase"/>
    <property type="match status" value="1"/>
</dbReference>